<evidence type="ECO:0000313" key="2">
    <source>
        <dbReference type="Proteomes" id="UP000571950"/>
    </source>
</evidence>
<dbReference type="RefSeq" id="WP_188073617.1">
    <property type="nucleotide sequence ID" value="NZ_BSPS01000044.1"/>
</dbReference>
<sequence>MSERLRFRLVQGGIPVAWSEGPRAYDEIMHYAVVYSQDGPVKIQAHERGKWRPWPPRLRKEPTQ</sequence>
<reference evidence="1 2" key="1">
    <citation type="submission" date="2020-08" db="EMBL/GenBank/DDBJ databases">
        <title>Genomic Encyclopedia of Type Strains, Phase IV (KMG-IV): sequencing the most valuable type-strain genomes for metagenomic binning, comparative biology and taxonomic classification.</title>
        <authorList>
            <person name="Goeker M."/>
        </authorList>
    </citation>
    <scope>NUCLEOTIDE SEQUENCE [LARGE SCALE GENOMIC DNA]</scope>
    <source>
        <strain evidence="1 2">DSM 26189</strain>
    </source>
</reference>
<dbReference type="Proteomes" id="UP000571950">
    <property type="component" value="Unassembled WGS sequence"/>
</dbReference>
<gene>
    <name evidence="1" type="ORF">GGR43_004081</name>
</gene>
<proteinExistence type="predicted"/>
<protein>
    <submittedName>
        <fullName evidence="1">Uncharacterized protein</fullName>
    </submittedName>
</protein>
<keyword evidence="2" id="KW-1185">Reference proteome</keyword>
<organism evidence="1 2">
    <name type="scientific">Sphingobium jiangsuense</name>
    <dbReference type="NCBI Taxonomy" id="870476"/>
    <lineage>
        <taxon>Bacteria</taxon>
        <taxon>Pseudomonadati</taxon>
        <taxon>Pseudomonadota</taxon>
        <taxon>Alphaproteobacteria</taxon>
        <taxon>Sphingomonadales</taxon>
        <taxon>Sphingomonadaceae</taxon>
        <taxon>Sphingobium</taxon>
    </lineage>
</organism>
<dbReference type="AlphaFoldDB" id="A0A7W6BNE5"/>
<accession>A0A7W6BNE5</accession>
<name>A0A7W6BNE5_9SPHN</name>
<dbReference type="EMBL" id="JACIDT010000022">
    <property type="protein sequence ID" value="MBB3928337.1"/>
    <property type="molecule type" value="Genomic_DNA"/>
</dbReference>
<evidence type="ECO:0000313" key="1">
    <source>
        <dbReference type="EMBL" id="MBB3928337.1"/>
    </source>
</evidence>
<comment type="caution">
    <text evidence="1">The sequence shown here is derived from an EMBL/GenBank/DDBJ whole genome shotgun (WGS) entry which is preliminary data.</text>
</comment>